<feature type="compositionally biased region" description="Basic residues" evidence="1">
    <location>
        <begin position="79"/>
        <end position="94"/>
    </location>
</feature>
<dbReference type="Proteomes" id="UP000290682">
    <property type="component" value="Unassembled WGS sequence"/>
</dbReference>
<feature type="domain" description="Glycine zipper" evidence="3">
    <location>
        <begin position="29"/>
        <end position="72"/>
    </location>
</feature>
<dbReference type="RefSeq" id="WP_115433746.1">
    <property type="nucleotide sequence ID" value="NZ_CP031337.1"/>
</dbReference>
<keyword evidence="7" id="KW-1185">Reference proteome</keyword>
<dbReference type="EMBL" id="CP031337">
    <property type="protein sequence ID" value="AXK39816.1"/>
    <property type="molecule type" value="Genomic_DNA"/>
</dbReference>
<evidence type="ECO:0000313" key="5">
    <source>
        <dbReference type="EMBL" id="RXZ44185.1"/>
    </source>
</evidence>
<reference evidence="5 7" key="2">
    <citation type="submission" date="2018-10" db="EMBL/GenBank/DDBJ databases">
        <title>Draft genome of Fastidiocella sp. strain 375T, a bacterium isolated from a karstic cave dripping water.</title>
        <authorList>
            <person name="Coelho C."/>
            <person name="Verissimo A."/>
            <person name="Tiago I."/>
        </authorList>
    </citation>
    <scope>NUCLEOTIDE SEQUENCE [LARGE SCALE GENOMIC DNA]</scope>
    <source>
        <strain evidence="5 7">CAVE-375</strain>
    </source>
</reference>
<evidence type="ECO:0000256" key="2">
    <source>
        <dbReference type="SAM" id="SignalP"/>
    </source>
</evidence>
<feature type="region of interest" description="Disordered" evidence="1">
    <location>
        <begin position="79"/>
        <end position="100"/>
    </location>
</feature>
<dbReference type="EMBL" id="REGR01000004">
    <property type="protein sequence ID" value="RXZ44185.1"/>
    <property type="molecule type" value="Genomic_DNA"/>
</dbReference>
<gene>
    <name evidence="4" type="ORF">DWG20_10405</name>
    <name evidence="5" type="ORF">EBB06_06515</name>
</gene>
<feature type="signal peptide" evidence="2">
    <location>
        <begin position="1"/>
        <end position="22"/>
    </location>
</feature>
<reference evidence="4 6" key="1">
    <citation type="submission" date="2018-07" db="EMBL/GenBank/DDBJ databases">
        <title>Crenobacter cavernae sp. nov., isolated from a karst cave.</title>
        <authorList>
            <person name="Zhu H."/>
        </authorList>
    </citation>
    <scope>NUCLEOTIDE SEQUENCE [LARGE SCALE GENOMIC DNA]</scope>
    <source>
        <strain evidence="4 6">K1W11S-77</strain>
    </source>
</reference>
<sequence>MKRTLLVPAALMLSLAAGAAYAGSGSTIIGGALGGAAGAAIGDSVGGRNGAILGGAIGGGAGAAIGHDYGRKQETRYVYKKRHHRRHDHGRHRGWYKDRD</sequence>
<keyword evidence="2" id="KW-0732">Signal</keyword>
<protein>
    <recommendedName>
        <fullName evidence="3">Glycine zipper domain-containing protein</fullName>
    </recommendedName>
</protein>
<evidence type="ECO:0000313" key="6">
    <source>
        <dbReference type="Proteomes" id="UP000254537"/>
    </source>
</evidence>
<dbReference type="Proteomes" id="UP000254537">
    <property type="component" value="Chromosome"/>
</dbReference>
<feature type="chain" id="PRO_5043601883" description="Glycine zipper domain-containing protein" evidence="2">
    <location>
        <begin position="23"/>
        <end position="100"/>
    </location>
</feature>
<evidence type="ECO:0000313" key="4">
    <source>
        <dbReference type="EMBL" id="AXK39816.1"/>
    </source>
</evidence>
<dbReference type="Pfam" id="PF13488">
    <property type="entry name" value="Gly-zipper_Omp"/>
    <property type="match status" value="1"/>
</dbReference>
<name>A0A345Y7B4_9NEIS</name>
<evidence type="ECO:0000256" key="1">
    <source>
        <dbReference type="SAM" id="MobiDB-lite"/>
    </source>
</evidence>
<dbReference type="AlphaFoldDB" id="A0A345Y7B4"/>
<dbReference type="KEGG" id="ccah:DWG20_10405"/>
<proteinExistence type="predicted"/>
<organism evidence="4 6">
    <name type="scientific">Crenobacter cavernae</name>
    <dbReference type="NCBI Taxonomy" id="2290923"/>
    <lineage>
        <taxon>Bacteria</taxon>
        <taxon>Pseudomonadati</taxon>
        <taxon>Pseudomonadota</taxon>
        <taxon>Betaproteobacteria</taxon>
        <taxon>Neisseriales</taxon>
        <taxon>Neisseriaceae</taxon>
        <taxon>Crenobacter</taxon>
    </lineage>
</organism>
<evidence type="ECO:0000259" key="3">
    <source>
        <dbReference type="Pfam" id="PF13488"/>
    </source>
</evidence>
<accession>A0A345Y7B4</accession>
<dbReference type="InterPro" id="IPR039567">
    <property type="entry name" value="Gly-zipper"/>
</dbReference>
<evidence type="ECO:0000313" key="7">
    <source>
        <dbReference type="Proteomes" id="UP000290682"/>
    </source>
</evidence>